<accession>A0A1H9IL45</accession>
<name>A0A1H9IL45_9ACTN</name>
<dbReference type="Gene3D" id="3.40.50.1820">
    <property type="entry name" value="alpha/beta hydrolase"/>
    <property type="match status" value="1"/>
</dbReference>
<dbReference type="Proteomes" id="UP000199055">
    <property type="component" value="Unassembled WGS sequence"/>
</dbReference>
<dbReference type="RefSeq" id="WP_093662205.1">
    <property type="nucleotide sequence ID" value="NZ_FOET01000014.1"/>
</dbReference>
<protein>
    <submittedName>
        <fullName evidence="1">Uncharacterized protein</fullName>
    </submittedName>
</protein>
<proteinExistence type="predicted"/>
<gene>
    <name evidence="1" type="ORF">SAMN05216481_11496</name>
</gene>
<reference evidence="2" key="1">
    <citation type="submission" date="2016-10" db="EMBL/GenBank/DDBJ databases">
        <authorList>
            <person name="Varghese N."/>
            <person name="Submissions S."/>
        </authorList>
    </citation>
    <scope>NUCLEOTIDE SEQUENCE [LARGE SCALE GENOMIC DNA]</scope>
    <source>
        <strain evidence="2">CGMCC 4.3519</strain>
    </source>
</reference>
<sequence length="248" mass="26258">MNETTVSTEQGVVYEPGGRLLDIHRPVSAPAAAPIVLLWHGRGPDERDVLAPVARQAAALGLTVVVPDWRPDAPDGGWGHLRASVRFVRERAGEPGGDAGRIVLAGWSLGAYAAVSVAVRPELVDGWRPAAVAGIAGRYLWERPEMGLRDLRDALAATSAAPVPVHLVHGTADGIADIRHSRDFVPVLRRWGWPVTLTETGTDHAGAVMTEYDPARERCVPARGADALEAGRTTARVLARAAGLTVPG</sequence>
<organism evidence="1 2">
    <name type="scientific">Streptomyces radiopugnans</name>
    <dbReference type="NCBI Taxonomy" id="403935"/>
    <lineage>
        <taxon>Bacteria</taxon>
        <taxon>Bacillati</taxon>
        <taxon>Actinomycetota</taxon>
        <taxon>Actinomycetes</taxon>
        <taxon>Kitasatosporales</taxon>
        <taxon>Streptomycetaceae</taxon>
        <taxon>Streptomyces</taxon>
    </lineage>
</organism>
<evidence type="ECO:0000313" key="1">
    <source>
        <dbReference type="EMBL" id="SEQ75105.1"/>
    </source>
</evidence>
<dbReference type="EMBL" id="FOET01000014">
    <property type="protein sequence ID" value="SEQ75105.1"/>
    <property type="molecule type" value="Genomic_DNA"/>
</dbReference>
<dbReference type="SUPFAM" id="SSF53474">
    <property type="entry name" value="alpha/beta-Hydrolases"/>
    <property type="match status" value="1"/>
</dbReference>
<dbReference type="STRING" id="403935.SAMN05216481_11496"/>
<dbReference type="AlphaFoldDB" id="A0A1H9IL45"/>
<evidence type="ECO:0000313" key="2">
    <source>
        <dbReference type="Proteomes" id="UP000199055"/>
    </source>
</evidence>
<keyword evidence="2" id="KW-1185">Reference proteome</keyword>
<dbReference type="InterPro" id="IPR029058">
    <property type="entry name" value="AB_hydrolase_fold"/>
</dbReference>